<dbReference type="EMBL" id="JASOOE010000010">
    <property type="protein sequence ID" value="MDK7187502.1"/>
    <property type="molecule type" value="Genomic_DNA"/>
</dbReference>
<name>A0AAJ1Q5Z5_9LACT</name>
<proteinExistence type="predicted"/>
<sequence>MDTKTYLENGIEAWQVIANYERDLEKFKADHHKLINSDPDYILNISFNDFCKKQQISDYIYKKTSAINKLKKEYNESGAPYELKRVKVNVISNIVRLLEIELGQLWEKKISNPESISTNKQIQDRMTKKMNQITTELSPILEEFYHSTETPENFKSDMEEAMPRVPEDFSINRLIEYVSEIKLRNLVYDPKSISVLKMKYGINPDNIDPYLIKKSE</sequence>
<accession>A0AAJ1Q5Z5</accession>
<reference evidence="1" key="1">
    <citation type="submission" date="2023-05" db="EMBL/GenBank/DDBJ databases">
        <title>Cataloging the Phylogenetic Diversity of Human Bladder Bacteria.</title>
        <authorList>
            <person name="Du J."/>
        </authorList>
    </citation>
    <scope>NUCLEOTIDE SEQUENCE</scope>
    <source>
        <strain evidence="1">UMB1231</strain>
    </source>
</reference>
<organism evidence="1 2">
    <name type="scientific">Facklamia hominis</name>
    <dbReference type="NCBI Taxonomy" id="178214"/>
    <lineage>
        <taxon>Bacteria</taxon>
        <taxon>Bacillati</taxon>
        <taxon>Bacillota</taxon>
        <taxon>Bacilli</taxon>
        <taxon>Lactobacillales</taxon>
        <taxon>Aerococcaceae</taxon>
        <taxon>Facklamia</taxon>
    </lineage>
</organism>
<gene>
    <name evidence="1" type="ORF">QP433_05870</name>
</gene>
<evidence type="ECO:0000313" key="1">
    <source>
        <dbReference type="EMBL" id="MDK7187502.1"/>
    </source>
</evidence>
<dbReference type="AlphaFoldDB" id="A0AAJ1Q5Z5"/>
<comment type="caution">
    <text evidence="1">The sequence shown here is derived from an EMBL/GenBank/DDBJ whole genome shotgun (WGS) entry which is preliminary data.</text>
</comment>
<dbReference type="Proteomes" id="UP001229251">
    <property type="component" value="Unassembled WGS sequence"/>
</dbReference>
<dbReference type="RefSeq" id="WP_285065964.1">
    <property type="nucleotide sequence ID" value="NZ_JASOOE010000010.1"/>
</dbReference>
<evidence type="ECO:0000313" key="2">
    <source>
        <dbReference type="Proteomes" id="UP001229251"/>
    </source>
</evidence>
<protein>
    <submittedName>
        <fullName evidence="1">Uncharacterized protein</fullName>
    </submittedName>
</protein>